<sequence>MERHGTAFTQQRQRQQQQQMCCSRAPLLSLKFAARGKHHGPFSLGGWKTKQEEAKPGFAQTSQMRR</sequence>
<feature type="region of interest" description="Disordered" evidence="1">
    <location>
        <begin position="38"/>
        <end position="66"/>
    </location>
</feature>
<organism evidence="2 3">
    <name type="scientific">Oryzias melastigma</name>
    <name type="common">Marine medaka</name>
    <dbReference type="NCBI Taxonomy" id="30732"/>
    <lineage>
        <taxon>Eukaryota</taxon>
        <taxon>Metazoa</taxon>
        <taxon>Chordata</taxon>
        <taxon>Craniata</taxon>
        <taxon>Vertebrata</taxon>
        <taxon>Euteleostomi</taxon>
        <taxon>Actinopterygii</taxon>
        <taxon>Neopterygii</taxon>
        <taxon>Teleostei</taxon>
        <taxon>Neoteleostei</taxon>
        <taxon>Acanthomorphata</taxon>
        <taxon>Ovalentaria</taxon>
        <taxon>Atherinomorphae</taxon>
        <taxon>Beloniformes</taxon>
        <taxon>Adrianichthyidae</taxon>
        <taxon>Oryziinae</taxon>
        <taxon>Oryzias</taxon>
    </lineage>
</organism>
<evidence type="ECO:0000256" key="1">
    <source>
        <dbReference type="SAM" id="MobiDB-lite"/>
    </source>
</evidence>
<gene>
    <name evidence="2" type="ORF">FQA47_001924</name>
</gene>
<comment type="caution">
    <text evidence="2">The sequence shown here is derived from an EMBL/GenBank/DDBJ whole genome shotgun (WGS) entry which is preliminary data.</text>
</comment>
<accession>A0A834FH53</accession>
<reference evidence="2" key="1">
    <citation type="journal article" name="BMC Genomics">
        <title>Long-read sequencing and de novo genome assembly of marine medaka (Oryzias melastigma).</title>
        <authorList>
            <person name="Liang P."/>
            <person name="Saqib H.S.A."/>
            <person name="Ni X."/>
            <person name="Shen Y."/>
        </authorList>
    </citation>
    <scope>NUCLEOTIDE SEQUENCE</scope>
    <source>
        <strain evidence="2">Bigg-433</strain>
    </source>
</reference>
<name>A0A834FH53_ORYME</name>
<dbReference type="Proteomes" id="UP000646548">
    <property type="component" value="Unassembled WGS sequence"/>
</dbReference>
<proteinExistence type="predicted"/>
<dbReference type="EMBL" id="WKFB01000147">
    <property type="protein sequence ID" value="KAF6734014.1"/>
    <property type="molecule type" value="Genomic_DNA"/>
</dbReference>
<protein>
    <submittedName>
        <fullName evidence="2">Uncharacterized protein</fullName>
    </submittedName>
</protein>
<dbReference type="AlphaFoldDB" id="A0A834FH53"/>
<evidence type="ECO:0000313" key="2">
    <source>
        <dbReference type="EMBL" id="KAF6734014.1"/>
    </source>
</evidence>
<evidence type="ECO:0000313" key="3">
    <source>
        <dbReference type="Proteomes" id="UP000646548"/>
    </source>
</evidence>